<feature type="domain" description="CAAX prenyl protease 2/Lysostaphin resistance protein A-like" evidence="2">
    <location>
        <begin position="125"/>
        <end position="211"/>
    </location>
</feature>
<proteinExistence type="predicted"/>
<keyword evidence="3" id="KW-0378">Hydrolase</keyword>
<feature type="transmembrane region" description="Helical" evidence="1">
    <location>
        <begin position="126"/>
        <end position="147"/>
    </location>
</feature>
<keyword evidence="1" id="KW-0812">Transmembrane</keyword>
<dbReference type="GO" id="GO:0004175">
    <property type="term" value="F:endopeptidase activity"/>
    <property type="evidence" value="ECO:0007669"/>
    <property type="project" value="UniProtKB-ARBA"/>
</dbReference>
<dbReference type="PANTHER" id="PTHR36435">
    <property type="entry name" value="SLR1288 PROTEIN"/>
    <property type="match status" value="1"/>
</dbReference>
<dbReference type="Pfam" id="PF02517">
    <property type="entry name" value="Rce1-like"/>
    <property type="match status" value="1"/>
</dbReference>
<keyword evidence="3" id="KW-0482">Metalloprotease</keyword>
<feature type="transmembrane region" description="Helical" evidence="1">
    <location>
        <begin position="37"/>
        <end position="60"/>
    </location>
</feature>
<protein>
    <submittedName>
        <fullName evidence="3">CPBP family intramembrane metalloprotease</fullName>
    </submittedName>
</protein>
<dbReference type="InterPro" id="IPR052710">
    <property type="entry name" value="CAAX_protease"/>
</dbReference>
<feature type="transmembrane region" description="Helical" evidence="1">
    <location>
        <begin position="181"/>
        <end position="198"/>
    </location>
</feature>
<evidence type="ECO:0000313" key="3">
    <source>
        <dbReference type="EMBL" id="OZV70158.1"/>
    </source>
</evidence>
<dbReference type="GO" id="GO:0080120">
    <property type="term" value="P:CAAX-box protein maturation"/>
    <property type="evidence" value="ECO:0007669"/>
    <property type="project" value="UniProtKB-ARBA"/>
</dbReference>
<keyword evidence="1" id="KW-1133">Transmembrane helix</keyword>
<accession>A0A265UXV3</accession>
<dbReference type="Proteomes" id="UP000216840">
    <property type="component" value="Unassembled WGS sequence"/>
</dbReference>
<evidence type="ECO:0000256" key="1">
    <source>
        <dbReference type="SAM" id="Phobius"/>
    </source>
</evidence>
<dbReference type="PANTHER" id="PTHR36435:SF1">
    <property type="entry name" value="CAAX AMINO TERMINAL PROTEASE FAMILY PROTEIN"/>
    <property type="match status" value="1"/>
</dbReference>
<gene>
    <name evidence="3" type="ORF">CA834_05775</name>
</gene>
<feature type="transmembrane region" description="Helical" evidence="1">
    <location>
        <begin position="205"/>
        <end position="223"/>
    </location>
</feature>
<organism evidence="3 4">
    <name type="scientific">Winogradskyella aurantia</name>
    <dbReference type="NCBI Taxonomy" id="1915063"/>
    <lineage>
        <taxon>Bacteria</taxon>
        <taxon>Pseudomonadati</taxon>
        <taxon>Bacteroidota</taxon>
        <taxon>Flavobacteriia</taxon>
        <taxon>Flavobacteriales</taxon>
        <taxon>Flavobacteriaceae</taxon>
        <taxon>Winogradskyella</taxon>
    </lineage>
</organism>
<dbReference type="InterPro" id="IPR003675">
    <property type="entry name" value="Rce1/LyrA-like_dom"/>
</dbReference>
<dbReference type="AlphaFoldDB" id="A0A265UXV3"/>
<keyword evidence="3" id="KW-0645">Protease</keyword>
<feature type="transmembrane region" description="Helical" evidence="1">
    <location>
        <begin position="81"/>
        <end position="106"/>
    </location>
</feature>
<dbReference type="OrthoDB" id="9807747at2"/>
<comment type="caution">
    <text evidence="3">The sequence shown here is derived from an EMBL/GenBank/DDBJ whole genome shotgun (WGS) entry which is preliminary data.</text>
</comment>
<dbReference type="GO" id="GO:0006508">
    <property type="term" value="P:proteolysis"/>
    <property type="evidence" value="ECO:0007669"/>
    <property type="project" value="UniProtKB-KW"/>
</dbReference>
<reference evidence="3 4" key="1">
    <citation type="submission" date="2017-05" db="EMBL/GenBank/DDBJ databases">
        <title>The draft genome sequence of Idiomarina salinarum WNB302.</title>
        <authorList>
            <person name="Sun Y."/>
            <person name="Chen B."/>
            <person name="Du Z."/>
        </authorList>
    </citation>
    <scope>NUCLEOTIDE SEQUENCE [LARGE SCALE GENOMIC DNA]</scope>
    <source>
        <strain evidence="3 4">WNB302</strain>
    </source>
</reference>
<evidence type="ECO:0000313" key="4">
    <source>
        <dbReference type="Proteomes" id="UP000216840"/>
    </source>
</evidence>
<keyword evidence="4" id="KW-1185">Reference proteome</keyword>
<evidence type="ECO:0000259" key="2">
    <source>
        <dbReference type="Pfam" id="PF02517"/>
    </source>
</evidence>
<feature type="transmembrane region" description="Helical" evidence="1">
    <location>
        <begin position="7"/>
        <end position="25"/>
    </location>
</feature>
<name>A0A265UXV3_9FLAO</name>
<keyword evidence="1" id="KW-0472">Membrane</keyword>
<dbReference type="EMBL" id="NGJN01000002">
    <property type="protein sequence ID" value="OZV70158.1"/>
    <property type="molecule type" value="Genomic_DNA"/>
</dbReference>
<feature type="transmembrane region" description="Helical" evidence="1">
    <location>
        <begin position="159"/>
        <end position="175"/>
    </location>
</feature>
<sequence>MSLSKTLTVFIGFPIIATLISLLLLNRHLITAFGLDFFNTFWIIIIGWYLLQIVIISKILKSSGWQWSEIGLTFNKKKTIYLILGYLIFAFGLLAFIEIALSNSIIDTEKLKALSSLTPKTTTSRVIFIFMGLVAGLAEEIVYRGFAIKALVSNKINKWLAVLIASIPFIFQHGLKSIDQFWWFLITGIIFGIIYVFRKKLYLNIIIHWLVILSALLGIFQVLK</sequence>
<dbReference type="GO" id="GO:0008237">
    <property type="term" value="F:metallopeptidase activity"/>
    <property type="evidence" value="ECO:0007669"/>
    <property type="project" value="UniProtKB-KW"/>
</dbReference>